<dbReference type="PROSITE" id="PS00223">
    <property type="entry name" value="ANNEXIN_1"/>
    <property type="match status" value="1"/>
</dbReference>
<evidence type="ECO:0000313" key="8">
    <source>
        <dbReference type="Proteomes" id="UP000050741"/>
    </source>
</evidence>
<keyword evidence="3 6" id="KW-0106">Calcium</keyword>
<reference evidence="8" key="1">
    <citation type="submission" date="2013-12" db="EMBL/GenBank/DDBJ databases">
        <authorList>
            <person name="Aslett M."/>
        </authorList>
    </citation>
    <scope>NUCLEOTIDE SEQUENCE [LARGE SCALE GENOMIC DNA]</scope>
    <source>
        <strain evidence="8">Lindley</strain>
    </source>
</reference>
<evidence type="ECO:0000256" key="6">
    <source>
        <dbReference type="RuleBase" id="RU003540"/>
    </source>
</evidence>
<evidence type="ECO:0000256" key="5">
    <source>
        <dbReference type="ARBA" id="ARBA00023302"/>
    </source>
</evidence>
<dbReference type="GO" id="GO:0005509">
    <property type="term" value="F:calcium ion binding"/>
    <property type="evidence" value="ECO:0007669"/>
    <property type="project" value="InterPro"/>
</dbReference>
<dbReference type="WBParaSite" id="GPLIN_000480800">
    <property type="protein sequence ID" value="GPLIN_000480800"/>
    <property type="gene ID" value="GPLIN_000480800"/>
</dbReference>
<dbReference type="Proteomes" id="UP000050741">
    <property type="component" value="Unassembled WGS sequence"/>
</dbReference>
<dbReference type="GO" id="GO:0012506">
    <property type="term" value="C:vesicle membrane"/>
    <property type="evidence" value="ECO:0007669"/>
    <property type="project" value="TreeGrafter"/>
</dbReference>
<reference evidence="9" key="3">
    <citation type="submission" date="2016-06" db="UniProtKB">
        <authorList>
            <consortium name="WormBaseParasite"/>
        </authorList>
    </citation>
    <scope>IDENTIFICATION</scope>
</reference>
<dbReference type="FunFam" id="1.10.220.10:FF:000003">
    <property type="entry name" value="Annexin"/>
    <property type="match status" value="1"/>
</dbReference>
<dbReference type="PRINTS" id="PR00196">
    <property type="entry name" value="ANNEXIN"/>
</dbReference>
<dbReference type="AlphaFoldDB" id="A0A183BW20"/>
<protein>
    <recommendedName>
        <fullName evidence="6">Annexin</fullName>
    </recommendedName>
</protein>
<accession>A0A183BW20</accession>
<evidence type="ECO:0000313" key="9">
    <source>
        <dbReference type="WBParaSite" id="GPLIN_000480800"/>
    </source>
</evidence>
<evidence type="ECO:0000256" key="1">
    <source>
        <dbReference type="ARBA" id="ARBA00007831"/>
    </source>
</evidence>
<keyword evidence="2 6" id="KW-0677">Repeat</keyword>
<dbReference type="GO" id="GO:0006508">
    <property type="term" value="P:proteolysis"/>
    <property type="evidence" value="ECO:0007669"/>
    <property type="project" value="InterPro"/>
</dbReference>
<dbReference type="PANTHER" id="PTHR10502">
    <property type="entry name" value="ANNEXIN"/>
    <property type="match status" value="1"/>
</dbReference>
<comment type="domain">
    <text evidence="6">A pair of annexin repeats may form one binding site for calcium and phospholipid.</text>
</comment>
<dbReference type="GO" id="GO:0004252">
    <property type="term" value="F:serine-type endopeptidase activity"/>
    <property type="evidence" value="ECO:0007669"/>
    <property type="project" value="InterPro"/>
</dbReference>
<organism evidence="8 9">
    <name type="scientific">Globodera pallida</name>
    <name type="common">Potato cyst nematode worm</name>
    <name type="synonym">Heterodera pallida</name>
    <dbReference type="NCBI Taxonomy" id="36090"/>
    <lineage>
        <taxon>Eukaryota</taxon>
        <taxon>Metazoa</taxon>
        <taxon>Ecdysozoa</taxon>
        <taxon>Nematoda</taxon>
        <taxon>Chromadorea</taxon>
        <taxon>Rhabditida</taxon>
        <taxon>Tylenchina</taxon>
        <taxon>Tylenchomorpha</taxon>
        <taxon>Tylenchoidea</taxon>
        <taxon>Heteroderidae</taxon>
        <taxon>Heteroderinae</taxon>
        <taxon>Globodera</taxon>
    </lineage>
</organism>
<dbReference type="InterPro" id="IPR018502">
    <property type="entry name" value="Annexin_repeat"/>
</dbReference>
<dbReference type="Gene3D" id="1.10.220.10">
    <property type="entry name" value="Annexin"/>
    <property type="match status" value="4"/>
</dbReference>
<dbReference type="Pfam" id="PF00191">
    <property type="entry name" value="Annexin"/>
    <property type="match status" value="2"/>
</dbReference>
<dbReference type="PROSITE" id="PS50240">
    <property type="entry name" value="TRYPSIN_DOM"/>
    <property type="match status" value="1"/>
</dbReference>
<dbReference type="SUPFAM" id="SSF47874">
    <property type="entry name" value="Annexin"/>
    <property type="match status" value="1"/>
</dbReference>
<dbReference type="GO" id="GO:0005737">
    <property type="term" value="C:cytoplasm"/>
    <property type="evidence" value="ECO:0007669"/>
    <property type="project" value="TreeGrafter"/>
</dbReference>
<dbReference type="GO" id="GO:0005634">
    <property type="term" value="C:nucleus"/>
    <property type="evidence" value="ECO:0007669"/>
    <property type="project" value="TreeGrafter"/>
</dbReference>
<dbReference type="GO" id="GO:0005886">
    <property type="term" value="C:plasma membrane"/>
    <property type="evidence" value="ECO:0007669"/>
    <property type="project" value="TreeGrafter"/>
</dbReference>
<comment type="similarity">
    <text evidence="1 6">Belongs to the annexin family.</text>
</comment>
<name>A0A183BW20_GLOPA</name>
<dbReference type="GO" id="GO:0001786">
    <property type="term" value="F:phosphatidylserine binding"/>
    <property type="evidence" value="ECO:0007669"/>
    <property type="project" value="TreeGrafter"/>
</dbReference>
<dbReference type="InterPro" id="IPR001464">
    <property type="entry name" value="Annexin"/>
</dbReference>
<proteinExistence type="inferred from homology"/>
<feature type="domain" description="Peptidase S1" evidence="7">
    <location>
        <begin position="14"/>
        <end position="266"/>
    </location>
</feature>
<dbReference type="PANTHER" id="PTHR10502:SF102">
    <property type="entry name" value="ANNEXIN B11"/>
    <property type="match status" value="1"/>
</dbReference>
<reference evidence="8" key="2">
    <citation type="submission" date="2014-05" db="EMBL/GenBank/DDBJ databases">
        <title>The genome and life-stage specific transcriptomes of Globodera pallida elucidate key aspects of plant parasitism by a cyst nematode.</title>
        <authorList>
            <person name="Cotton J.A."/>
            <person name="Lilley C.J."/>
            <person name="Jones L.M."/>
            <person name="Kikuchi T."/>
            <person name="Reid A.J."/>
            <person name="Thorpe P."/>
            <person name="Tsai I.J."/>
            <person name="Beasley H."/>
            <person name="Blok V."/>
            <person name="Cock P.J.A."/>
            <person name="Van den Akker S.E."/>
            <person name="Holroyd N."/>
            <person name="Hunt M."/>
            <person name="Mantelin S."/>
            <person name="Naghra H."/>
            <person name="Pain A."/>
            <person name="Palomares-Rius J.E."/>
            <person name="Zarowiecki M."/>
            <person name="Berriman M."/>
            <person name="Jones J.T."/>
            <person name="Urwin P.E."/>
        </authorList>
    </citation>
    <scope>NUCLEOTIDE SEQUENCE [LARGE SCALE GENOMIC DNA]</scope>
    <source>
        <strain evidence="8">Lindley</strain>
    </source>
</reference>
<evidence type="ECO:0000259" key="7">
    <source>
        <dbReference type="PROSITE" id="PS50240"/>
    </source>
</evidence>
<evidence type="ECO:0000256" key="4">
    <source>
        <dbReference type="ARBA" id="ARBA00023216"/>
    </source>
</evidence>
<dbReference type="Pfam" id="PF00089">
    <property type="entry name" value="Trypsin"/>
    <property type="match status" value="1"/>
</dbReference>
<dbReference type="Gene3D" id="2.40.10.10">
    <property type="entry name" value="Trypsin-like serine proteases"/>
    <property type="match status" value="1"/>
</dbReference>
<dbReference type="InterPro" id="IPR037104">
    <property type="entry name" value="Annexin_sf"/>
</dbReference>
<dbReference type="InterPro" id="IPR001254">
    <property type="entry name" value="Trypsin_dom"/>
</dbReference>
<keyword evidence="5 6" id="KW-0111">Calcium/phospholipid-binding</keyword>
<keyword evidence="4 6" id="KW-0041">Annexin</keyword>
<dbReference type="PROSITE" id="PS51897">
    <property type="entry name" value="ANNEXIN_2"/>
    <property type="match status" value="3"/>
</dbReference>
<dbReference type="InterPro" id="IPR018114">
    <property type="entry name" value="TRYPSIN_HIS"/>
</dbReference>
<sequence length="517" mass="57576">MFDPMPEAYGTERSMGSTITPEHYSPWTVLLLFGSTCSTGNVLLDRCTGFIVAPDLILTAAHCIFMNYTELAIRCKYSEKMQTEFDNTWLRHTTSQLSIYIGYSDLTTKANKNAKVLTGDDIQNIILPSEFNTDQLNAKKALKHDYAVIKLSNPLVFGEYLRPICLSSKTNGSFSQLHHEENVSPRKSAAPKVDLDQAAEVIYKSISRGGHGGGLTKMFKKIAKSDTEKILVLLTASNFDMRRLIAQAYKNRYQEDLIEIIQNELPDDGAKELILALLYEMDVYDAISLHSSMKGLGTDEHVLTEILVTRSNDQIRATRKAYTKLYNTQLETDIGEDTSGTYKRLLSNLCAANRDESGTVKEDKAKQDAQTLFGSGEKRLGTNENAFLTLLTQNNQLQLNALFQEYERLTGRPMEKELASEFSGDILDALNAIVHHALNPARYFADRLNDSIKNQNERDLIRLVVTRAQSGDLPAIGEELKKIYGLSLKALIDSESKATTKQTLANLAKANGGGNAF</sequence>
<dbReference type="SMART" id="SM00335">
    <property type="entry name" value="ANX"/>
    <property type="match status" value="2"/>
</dbReference>
<dbReference type="SMART" id="SM00020">
    <property type="entry name" value="Tryp_SPc"/>
    <property type="match status" value="1"/>
</dbReference>
<dbReference type="InterPro" id="IPR018252">
    <property type="entry name" value="Annexin_repeat_CS"/>
</dbReference>
<dbReference type="GO" id="GO:0005544">
    <property type="term" value="F:calcium-dependent phospholipid binding"/>
    <property type="evidence" value="ECO:0007669"/>
    <property type="project" value="UniProtKB-KW"/>
</dbReference>
<dbReference type="InterPro" id="IPR009003">
    <property type="entry name" value="Peptidase_S1_PA"/>
</dbReference>
<evidence type="ECO:0000256" key="3">
    <source>
        <dbReference type="ARBA" id="ARBA00022837"/>
    </source>
</evidence>
<dbReference type="InterPro" id="IPR043504">
    <property type="entry name" value="Peptidase_S1_PA_chymotrypsin"/>
</dbReference>
<evidence type="ECO:0000256" key="2">
    <source>
        <dbReference type="ARBA" id="ARBA00022737"/>
    </source>
</evidence>
<dbReference type="PROSITE" id="PS00134">
    <property type="entry name" value="TRYPSIN_HIS"/>
    <property type="match status" value="1"/>
</dbReference>
<dbReference type="FunFam" id="1.10.220.10:FF:000002">
    <property type="entry name" value="Annexin"/>
    <property type="match status" value="1"/>
</dbReference>
<dbReference type="SUPFAM" id="SSF50494">
    <property type="entry name" value="Trypsin-like serine proteases"/>
    <property type="match status" value="1"/>
</dbReference>
<keyword evidence="8" id="KW-1185">Reference proteome</keyword>